<dbReference type="InterPro" id="IPR006429">
    <property type="entry name" value="Phage_lambda_portal"/>
</dbReference>
<evidence type="ECO:0000256" key="1">
    <source>
        <dbReference type="SAM" id="MobiDB-lite"/>
    </source>
</evidence>
<feature type="region of interest" description="Disordered" evidence="1">
    <location>
        <begin position="511"/>
        <end position="533"/>
    </location>
</feature>
<dbReference type="GO" id="GO:0019068">
    <property type="term" value="P:virion assembly"/>
    <property type="evidence" value="ECO:0007669"/>
    <property type="project" value="InterPro"/>
</dbReference>
<comment type="caution">
    <text evidence="2">The sequence shown here is derived from an EMBL/GenBank/DDBJ whole genome shotgun (WGS) entry which is preliminary data.</text>
</comment>
<protein>
    <submittedName>
        <fullName evidence="2">Lambda family phage portal protein</fullName>
    </submittedName>
</protein>
<reference evidence="2 3" key="1">
    <citation type="submission" date="2018-04" db="EMBL/GenBank/DDBJ databases">
        <title>Genomic Encyclopedia of Type Strains, Phase IV (KMG-IV): sequencing the most valuable type-strain genomes for metagenomic binning, comparative biology and taxonomic classification.</title>
        <authorList>
            <person name="Goeker M."/>
        </authorList>
    </citation>
    <scope>NUCLEOTIDE SEQUENCE [LARGE SCALE GENOMIC DNA]</scope>
    <source>
        <strain evidence="2 3">DSM 26588</strain>
    </source>
</reference>
<organism evidence="2 3">
    <name type="scientific">Intestinimonas butyriciproducens</name>
    <dbReference type="NCBI Taxonomy" id="1297617"/>
    <lineage>
        <taxon>Bacteria</taxon>
        <taxon>Bacillati</taxon>
        <taxon>Bacillota</taxon>
        <taxon>Clostridia</taxon>
        <taxon>Eubacteriales</taxon>
        <taxon>Intestinimonas</taxon>
    </lineage>
</organism>
<accession>A0A2U1CFE8</accession>
<dbReference type="Proteomes" id="UP000245778">
    <property type="component" value="Unassembled WGS sequence"/>
</dbReference>
<dbReference type="NCBIfam" id="TIGR01539">
    <property type="entry name" value="portal_lambda"/>
    <property type="match status" value="1"/>
</dbReference>
<dbReference type="GO" id="GO:0005198">
    <property type="term" value="F:structural molecule activity"/>
    <property type="evidence" value="ECO:0007669"/>
    <property type="project" value="InterPro"/>
</dbReference>
<gene>
    <name evidence="2" type="ORF">C7373_101152</name>
</gene>
<dbReference type="EMBL" id="QEKK01000001">
    <property type="protein sequence ID" value="PVY59638.1"/>
    <property type="molecule type" value="Genomic_DNA"/>
</dbReference>
<sequence>MAKPNILDRAIATVAPVHAAKRAAARQALSIINSGYGNYGANVTKKSMRGWEYFGGSAKEDIEDNINVLRQRSRDAYMGVPAATAALKTMRTNVVAGGLTPAPQIDGAYLKLTDEQTGALREQIVREFALWADTPICDADRVDNFYKLQRLAFLSYCMNGDAIALLPMKHQTGQPYDLRVRLVEADRVCSPNGFDRLSPCEVQGHKVTSIVQGVETDADGMVVAYWICNRHPLSNFGTVRPEEMRWQRVEAYGAETGRRNVLHIIDRERIGQRRGVPMLAPVLEAIKQLGRYTDAEIMAAVISSMFTVFVQSETATDARPFGEMLPQEQQVDSADTSSIELGPAAIIGLNPGETVNFADPKHPNAGYDAFTNAMLKQIGAALEIPLEVMMKQFTTSYSAARGALNEFWRTCQMQRDGFVDDFCRPIYEEWFAEAVARGRINAPGFFDDPAIRKAYTECVWNGPARTNLNPVQEVNAAVQRVDAGFSTAEEEAAQMTGGSYSANIKQRKIEAAQKREVDEITKPQIKTGGNGDA</sequence>
<dbReference type="RefSeq" id="WP_116721400.1">
    <property type="nucleotide sequence ID" value="NZ_CP011524.1"/>
</dbReference>
<dbReference type="OrthoDB" id="9770450at2"/>
<proteinExistence type="predicted"/>
<dbReference type="Pfam" id="PF05136">
    <property type="entry name" value="Phage_portal_2"/>
    <property type="match status" value="1"/>
</dbReference>
<dbReference type="GeneID" id="93228113"/>
<name>A0A2U1CFE8_9FIRM</name>
<evidence type="ECO:0000313" key="3">
    <source>
        <dbReference type="Proteomes" id="UP000245778"/>
    </source>
</evidence>
<feature type="compositionally biased region" description="Basic and acidic residues" evidence="1">
    <location>
        <begin position="511"/>
        <end position="521"/>
    </location>
</feature>
<evidence type="ECO:0000313" key="2">
    <source>
        <dbReference type="EMBL" id="PVY59638.1"/>
    </source>
</evidence>
<dbReference type="AlphaFoldDB" id="A0A2U1CFE8"/>